<feature type="signal peptide" evidence="2">
    <location>
        <begin position="1"/>
        <end position="20"/>
    </location>
</feature>
<accession>A0A967AUX0</accession>
<feature type="compositionally biased region" description="Polar residues" evidence="1">
    <location>
        <begin position="218"/>
        <end position="228"/>
    </location>
</feature>
<dbReference type="SUPFAM" id="SSF49842">
    <property type="entry name" value="TNF-like"/>
    <property type="match status" value="1"/>
</dbReference>
<reference evidence="3" key="1">
    <citation type="submission" date="2019-07" db="EMBL/GenBank/DDBJ databases">
        <authorList>
            <person name="De-Chao Zhang Q."/>
        </authorList>
    </citation>
    <scope>NUCLEOTIDE SEQUENCE</scope>
    <source>
        <strain evidence="3">TP-CH-4</strain>
    </source>
</reference>
<organism evidence="3 4">
    <name type="scientific">Pelagihabitans pacificus</name>
    <dbReference type="NCBI Taxonomy" id="2696054"/>
    <lineage>
        <taxon>Bacteria</taxon>
        <taxon>Pseudomonadati</taxon>
        <taxon>Bacteroidota</taxon>
        <taxon>Flavobacteriia</taxon>
        <taxon>Flavobacteriales</taxon>
        <taxon>Flavobacteriaceae</taxon>
        <taxon>Pelagihabitans</taxon>
    </lineage>
</organism>
<dbReference type="Proteomes" id="UP000707206">
    <property type="component" value="Unassembled WGS sequence"/>
</dbReference>
<comment type="caution">
    <text evidence="3">The sequence shown here is derived from an EMBL/GenBank/DDBJ whole genome shotgun (WGS) entry which is preliminary data.</text>
</comment>
<dbReference type="EMBL" id="VIKU02000004">
    <property type="protein sequence ID" value="NHF60444.1"/>
    <property type="molecule type" value="Genomic_DNA"/>
</dbReference>
<dbReference type="AlphaFoldDB" id="A0A967AUX0"/>
<keyword evidence="2" id="KW-0732">Signal</keyword>
<evidence type="ECO:0000256" key="1">
    <source>
        <dbReference type="SAM" id="MobiDB-lite"/>
    </source>
</evidence>
<evidence type="ECO:0008006" key="5">
    <source>
        <dbReference type="Google" id="ProtNLM"/>
    </source>
</evidence>
<reference evidence="3" key="2">
    <citation type="submission" date="2020-03" db="EMBL/GenBank/DDBJ databases">
        <title>Flavobacteriaceae bacterium strain TP-CH-4, a member of the family Flavobacteriaceae isolated from a deep-sea seamount.</title>
        <authorList>
            <person name="Zhang D.-C."/>
        </authorList>
    </citation>
    <scope>NUCLEOTIDE SEQUENCE</scope>
    <source>
        <strain evidence="3">TP-CH-4</strain>
    </source>
</reference>
<keyword evidence="4" id="KW-1185">Reference proteome</keyword>
<evidence type="ECO:0000256" key="2">
    <source>
        <dbReference type="SAM" id="SignalP"/>
    </source>
</evidence>
<proteinExistence type="predicted"/>
<name>A0A967AUX0_9FLAO</name>
<dbReference type="InterPro" id="IPR008983">
    <property type="entry name" value="Tumour_necrosis_fac-like_dom"/>
</dbReference>
<dbReference type="RefSeq" id="WP_152574950.1">
    <property type="nucleotide sequence ID" value="NZ_VIKU02000004.1"/>
</dbReference>
<protein>
    <recommendedName>
        <fullName evidence="5">C1q domain-containing protein</fullName>
    </recommendedName>
</protein>
<gene>
    <name evidence="3" type="ORF">FK220_013905</name>
</gene>
<evidence type="ECO:0000313" key="3">
    <source>
        <dbReference type="EMBL" id="NHF60444.1"/>
    </source>
</evidence>
<feature type="region of interest" description="Disordered" evidence="1">
    <location>
        <begin position="218"/>
        <end position="238"/>
    </location>
</feature>
<dbReference type="Gene3D" id="2.60.120.40">
    <property type="match status" value="1"/>
</dbReference>
<sequence>MKRNYIYLLMAILFSGLATSQELQKNFINYQGVARNAENQLMANEPMTVGVALKFGSPSSTTVYEENHSLTTDANGVFSLKIGSGDVLLGNYGTLPWGDSASFISVSINGSVIGTTEIMAVPYAISSGDGRQSADEVPYDNTLSGLSANTTQEAIDELADGGTIDTDNQDLILTEDVLTIEDGGGSVDLSTYIEDDDADPTNELQTISFDATTNELSLSNGGSVTIPSGGTDADADPTNEIDVTRRRGLLVGDDGIIDGLVGTADGQVAKWDAALGNWVAGIDETSSSGGSSLWSQNGDAIYYALGNVGVGLSDPTAMHQIHGSSFQAHSLYTTNDTGTSPTDGMYVGMINDFGFGFTGTITNQEDGPLRLGTNGVSHLHITNDGNVGLGVVNPSTKLEVDGDIKATGLSGTGERNVVADADGNLIIGSSSTGTSIWEQNGTTAFYDGGDIGIGTDETGIEPGAAQYLTVSPGSFPDDGAFGSLEIQGRQQTVGQPIGRIDFLSEGLAGSSGAIARIESRVTNGAQFRGDIGFFTKNGTDMASAVLEERMTIKNDGDVGIGVTAPAASLHVDGNIRSNDLAGTGTRNVVADADGNLTIGSSGGGSSLWNENGSGIHYTSGYVGIGTSTPGTALDVLSDFNFSFNLTTTVEQNYMAFSNNAGYQGYAGIWTAANDMDFGTGVGNTTGKVHLTTGATPKLTVDADGDVGIGTTTPAANLHVNGNIRSNDLAGTGTRNVVADSDGNLTIGSGSSASSVPIVFKVEGNGFAVKDLNGGTIIEADIWENVVYDTNTAFNVATKRFVVPETGYYFLHATVNQSNAVSDAFFGIKFNVIGSWLDGTNVDGDDVKTEISGIFRLNAGQEVFVQLRNYSAGLDTRVDGNGSIFEGYKIN</sequence>
<feature type="chain" id="PRO_5037547187" description="C1q domain-containing protein" evidence="2">
    <location>
        <begin position="21"/>
        <end position="890"/>
    </location>
</feature>
<evidence type="ECO:0000313" key="4">
    <source>
        <dbReference type="Proteomes" id="UP000707206"/>
    </source>
</evidence>